<evidence type="ECO:0000256" key="2">
    <source>
        <dbReference type="ARBA" id="ARBA00022448"/>
    </source>
</evidence>
<sequence>MNLRSSYLILLVCLCAFTPLAIHGQTSLIILDEQFKPIEAATVLSESGMSGVSDTEGRLSLGIEAAELLTIQHVNFQTKQVLGKPNQTQKVILEANVKNLNEVVVEGFTDNEKLSKTAGGIARLEPKDLNRFDNFSLVSAVNTVPGVRFEERAGASYRISIRGSSIRSPFGVRNVKVYWNGIPFTEPGGNTFLNLLDLANVGNMEIIKGPAASAYGAGNGGVIKLQSTNLSQLSNATEVGLTAGSFGSFRSSVKSNWLGEKTSITGKYAFQTSDGYRDHNAMQRHVAEVDLLHFANERKTYSASILYSDLFYEIPGGLNPTQLAENRRQARPGSEAFNASIDHQYFIIRGGQEYEFSENFRSDVNAYFYNRNFENPFNLDYKRDQENSVGFRIQLENDFSFLGRKSSVTYGNEFQVAYFDGSNFGNVAGEADTIRFRDELTNKLSFWFADVKLNLTESLKLTVGASLNHIDYDINRVEDKINNSPGQFKKEFDRVFSPRVALSKTWAENFSTHLSVSHGYSPPTTTEVRTNEGSINTALQPEIGINYELNIRGAAVNRRLSYDVALFMFNLDESITTGTDGNGVVLFQNSGQIDQKGLEAALQWNWLTQPSASFTSFNSRLAYTHHDFEFKEYVDRGDDLSGNALTGTAPNVLSLMTDFSLRSCFYANLTYQYSDEIPLNDENTVYSEAYQVLHTRIGYQRGTPKTDYEFFVGVNNLFNKQYSLGNDLNAFGQRYFQPAPERSFYVGLNLKFKH</sequence>
<evidence type="ECO:0000256" key="9">
    <source>
        <dbReference type="RuleBase" id="RU003357"/>
    </source>
</evidence>
<evidence type="ECO:0000256" key="1">
    <source>
        <dbReference type="ARBA" id="ARBA00004571"/>
    </source>
</evidence>
<dbReference type="Gene3D" id="2.40.170.20">
    <property type="entry name" value="TonB-dependent receptor, beta-barrel domain"/>
    <property type="match status" value="1"/>
</dbReference>
<comment type="subcellular location">
    <subcellularLocation>
        <location evidence="1 8">Cell outer membrane</location>
        <topology evidence="1 8">Multi-pass membrane protein</topology>
    </subcellularLocation>
</comment>
<proteinExistence type="inferred from homology"/>
<dbReference type="OrthoDB" id="9782587at2"/>
<keyword evidence="7 8" id="KW-0998">Cell outer membrane</keyword>
<dbReference type="InterPro" id="IPR039426">
    <property type="entry name" value="TonB-dep_rcpt-like"/>
</dbReference>
<dbReference type="GO" id="GO:0009279">
    <property type="term" value="C:cell outer membrane"/>
    <property type="evidence" value="ECO:0007669"/>
    <property type="project" value="UniProtKB-SubCell"/>
</dbReference>
<evidence type="ECO:0000256" key="7">
    <source>
        <dbReference type="ARBA" id="ARBA00023237"/>
    </source>
</evidence>
<dbReference type="Gene3D" id="2.170.130.10">
    <property type="entry name" value="TonB-dependent receptor, plug domain"/>
    <property type="match status" value="1"/>
</dbReference>
<protein>
    <submittedName>
        <fullName evidence="12">Uncharacterized protein</fullName>
    </submittedName>
</protein>
<dbReference type="Pfam" id="PF00593">
    <property type="entry name" value="TonB_dep_Rec_b-barrel"/>
    <property type="match status" value="1"/>
</dbReference>
<dbReference type="PROSITE" id="PS52016">
    <property type="entry name" value="TONB_DEPENDENT_REC_3"/>
    <property type="match status" value="1"/>
</dbReference>
<dbReference type="InterPro" id="IPR000531">
    <property type="entry name" value="Beta-barrel_TonB"/>
</dbReference>
<keyword evidence="4 8" id="KW-0812">Transmembrane</keyword>
<keyword evidence="13" id="KW-1185">Reference proteome</keyword>
<keyword evidence="3 8" id="KW-1134">Transmembrane beta strand</keyword>
<dbReference type="PANTHER" id="PTHR30069:SF28">
    <property type="entry name" value="TONB-DEPENDENT RECEPTOR YNCD-RELATED"/>
    <property type="match status" value="1"/>
</dbReference>
<evidence type="ECO:0000256" key="5">
    <source>
        <dbReference type="ARBA" id="ARBA00023077"/>
    </source>
</evidence>
<keyword evidence="5 9" id="KW-0798">TonB box</keyword>
<feature type="domain" description="TonB-dependent receptor-like beta-barrel" evidence="10">
    <location>
        <begin position="319"/>
        <end position="717"/>
    </location>
</feature>
<dbReference type="Proteomes" id="UP000075606">
    <property type="component" value="Unassembled WGS sequence"/>
</dbReference>
<organism evidence="12 13">
    <name type="scientific">Roseivirga spongicola</name>
    <dbReference type="NCBI Taxonomy" id="333140"/>
    <lineage>
        <taxon>Bacteria</taxon>
        <taxon>Pseudomonadati</taxon>
        <taxon>Bacteroidota</taxon>
        <taxon>Cytophagia</taxon>
        <taxon>Cytophagales</taxon>
        <taxon>Roseivirgaceae</taxon>
        <taxon>Roseivirga</taxon>
    </lineage>
</organism>
<dbReference type="PANTHER" id="PTHR30069">
    <property type="entry name" value="TONB-DEPENDENT OUTER MEMBRANE RECEPTOR"/>
    <property type="match status" value="1"/>
</dbReference>
<dbReference type="Pfam" id="PF07715">
    <property type="entry name" value="Plug"/>
    <property type="match status" value="1"/>
</dbReference>
<dbReference type="InterPro" id="IPR012910">
    <property type="entry name" value="Plug_dom"/>
</dbReference>
<dbReference type="STRING" id="333140.AWW68_04415"/>
<evidence type="ECO:0000256" key="6">
    <source>
        <dbReference type="ARBA" id="ARBA00023136"/>
    </source>
</evidence>
<evidence type="ECO:0000256" key="3">
    <source>
        <dbReference type="ARBA" id="ARBA00022452"/>
    </source>
</evidence>
<evidence type="ECO:0000259" key="11">
    <source>
        <dbReference type="Pfam" id="PF07715"/>
    </source>
</evidence>
<feature type="domain" description="TonB-dependent receptor plug" evidence="11">
    <location>
        <begin position="114"/>
        <end position="221"/>
    </location>
</feature>
<evidence type="ECO:0000259" key="10">
    <source>
        <dbReference type="Pfam" id="PF00593"/>
    </source>
</evidence>
<evidence type="ECO:0000313" key="12">
    <source>
        <dbReference type="EMBL" id="KYG78017.1"/>
    </source>
</evidence>
<dbReference type="EMBL" id="LRPC01000001">
    <property type="protein sequence ID" value="KYG78017.1"/>
    <property type="molecule type" value="Genomic_DNA"/>
</dbReference>
<dbReference type="SUPFAM" id="SSF56935">
    <property type="entry name" value="Porins"/>
    <property type="match status" value="1"/>
</dbReference>
<keyword evidence="6 8" id="KW-0472">Membrane</keyword>
<dbReference type="InterPro" id="IPR036942">
    <property type="entry name" value="Beta-barrel_TonB_sf"/>
</dbReference>
<name>A0A150XH35_9BACT</name>
<gene>
    <name evidence="12" type="ORF">AWW68_04415</name>
</gene>
<evidence type="ECO:0000313" key="13">
    <source>
        <dbReference type="Proteomes" id="UP000075606"/>
    </source>
</evidence>
<dbReference type="AlphaFoldDB" id="A0A150XH35"/>
<evidence type="ECO:0000256" key="4">
    <source>
        <dbReference type="ARBA" id="ARBA00022692"/>
    </source>
</evidence>
<accession>A0A150XH35</accession>
<dbReference type="InterPro" id="IPR037066">
    <property type="entry name" value="Plug_dom_sf"/>
</dbReference>
<dbReference type="GO" id="GO:0044718">
    <property type="term" value="P:siderophore transmembrane transport"/>
    <property type="evidence" value="ECO:0007669"/>
    <property type="project" value="TreeGrafter"/>
</dbReference>
<reference evidence="12 13" key="1">
    <citation type="submission" date="2016-01" db="EMBL/GenBank/DDBJ databases">
        <title>Genome sequencing of Roseivirga spongicola UST030701-084.</title>
        <authorList>
            <person name="Selvaratnam C."/>
            <person name="Thevarajoo S."/>
            <person name="Goh K.M."/>
            <person name="Ee R."/>
            <person name="Chan K.-G."/>
            <person name="Chong C.S."/>
        </authorList>
    </citation>
    <scope>NUCLEOTIDE SEQUENCE [LARGE SCALE GENOMIC DNA]</scope>
    <source>
        <strain evidence="12 13">UST030701-084</strain>
    </source>
</reference>
<keyword evidence="2 8" id="KW-0813">Transport</keyword>
<comment type="similarity">
    <text evidence="8 9">Belongs to the TonB-dependent receptor family.</text>
</comment>
<dbReference type="GO" id="GO:0015344">
    <property type="term" value="F:siderophore uptake transmembrane transporter activity"/>
    <property type="evidence" value="ECO:0007669"/>
    <property type="project" value="TreeGrafter"/>
</dbReference>
<comment type="caution">
    <text evidence="12">The sequence shown here is derived from an EMBL/GenBank/DDBJ whole genome shotgun (WGS) entry which is preliminary data.</text>
</comment>
<dbReference type="RefSeq" id="WP_068217011.1">
    <property type="nucleotide sequence ID" value="NZ_CP139724.1"/>
</dbReference>
<evidence type="ECO:0000256" key="8">
    <source>
        <dbReference type="PROSITE-ProRule" id="PRU01360"/>
    </source>
</evidence>